<protein>
    <submittedName>
        <fullName evidence="1">Uncharacterized protein</fullName>
    </submittedName>
</protein>
<sequence>MLVCTGTGATGWAASIVRERSAEVVLPAPSDPTAAWFVREAWPSPATGTSRTLGLLQPAERLVLSVESDALVVFGDGLETDRLTVGYGERVRVGTSPRTLRLVG</sequence>
<reference evidence="2" key="1">
    <citation type="journal article" date="2019" name="Int. J. Syst. Evol. Microbiol.">
        <title>The Global Catalogue of Microorganisms (GCM) 10K type strain sequencing project: providing services to taxonomists for standard genome sequencing and annotation.</title>
        <authorList>
            <consortium name="The Broad Institute Genomics Platform"/>
            <consortium name="The Broad Institute Genome Sequencing Center for Infectious Disease"/>
            <person name="Wu L."/>
            <person name="Ma J."/>
        </authorList>
    </citation>
    <scope>NUCLEOTIDE SEQUENCE [LARGE SCALE GENOMIC DNA]</scope>
    <source>
        <strain evidence="2">NBRC 108730</strain>
    </source>
</reference>
<name>A0ABQ6JGM1_9ACTN</name>
<dbReference type="EMBL" id="BSUZ01000001">
    <property type="protein sequence ID" value="GMA87330.1"/>
    <property type="molecule type" value="Genomic_DNA"/>
</dbReference>
<organism evidence="1 2">
    <name type="scientific">Angustibacter aerolatus</name>
    <dbReference type="NCBI Taxonomy" id="1162965"/>
    <lineage>
        <taxon>Bacteria</taxon>
        <taxon>Bacillati</taxon>
        <taxon>Actinomycetota</taxon>
        <taxon>Actinomycetes</taxon>
        <taxon>Kineosporiales</taxon>
        <taxon>Kineosporiaceae</taxon>
    </lineage>
</organism>
<comment type="caution">
    <text evidence="1">The sequence shown here is derived from an EMBL/GenBank/DDBJ whole genome shotgun (WGS) entry which is preliminary data.</text>
</comment>
<proteinExistence type="predicted"/>
<gene>
    <name evidence="1" type="ORF">GCM10025868_25800</name>
</gene>
<dbReference type="Proteomes" id="UP001157017">
    <property type="component" value="Unassembled WGS sequence"/>
</dbReference>
<evidence type="ECO:0000313" key="1">
    <source>
        <dbReference type="EMBL" id="GMA87330.1"/>
    </source>
</evidence>
<accession>A0ABQ6JGM1</accession>
<keyword evidence="2" id="KW-1185">Reference proteome</keyword>
<evidence type="ECO:0000313" key="2">
    <source>
        <dbReference type="Proteomes" id="UP001157017"/>
    </source>
</evidence>